<evidence type="ECO:0000256" key="2">
    <source>
        <dbReference type="ARBA" id="ARBA00022448"/>
    </source>
</evidence>
<feature type="transmembrane region" description="Helical" evidence="7">
    <location>
        <begin position="266"/>
        <end position="289"/>
    </location>
</feature>
<feature type="transmembrane region" description="Helical" evidence="7">
    <location>
        <begin position="50"/>
        <end position="74"/>
    </location>
</feature>
<dbReference type="GO" id="GO:0005886">
    <property type="term" value="C:plasma membrane"/>
    <property type="evidence" value="ECO:0007669"/>
    <property type="project" value="UniProtKB-SubCell"/>
</dbReference>
<gene>
    <name evidence="8" type="ORF">GGR37_000509</name>
</gene>
<sequence>MTTSTHLVRTRRFLPLFVTQLLGAFNDNLYKNAMVLYVVYSVYNSEAAEARFSAIASGLFILPFFLLSALAGQLADMRDKARIIRIVKACEIAIMLVGGAGLVLAWLGMEVEAIAIPLMLAALLAMGVHSTFFGPIKYAILPQHLHEGEVLAGTGLVEAGTYIAILAGTILAGWIPVEVAAGGVVVTALIGYFSGRQVPPAPPLVEAQKIDFNVLTSSWRLIRNTTRHRQVFMAIVAISFFWTVGTVLFIQFPPLAKNVLSASKEVASLFLVMFSVGIAIGSMSINALLKGTVSARYSPASVIVMGLFIAAFHQVCDAWAIHPDMPLMDVPTFLAQPLAVPLLLCLLGIAIAGGMFVVPLYAFLTTVVDKSETARTIAANNIVNSGAMVVGSLLAVGLSALGVAIVDQLLLGAAMCLISAWLGYLLYKAERAAAAGSA</sequence>
<dbReference type="InterPro" id="IPR036259">
    <property type="entry name" value="MFS_trans_sf"/>
</dbReference>
<dbReference type="CDD" id="cd06173">
    <property type="entry name" value="MFS_MefA_like"/>
    <property type="match status" value="1"/>
</dbReference>
<keyword evidence="4 7" id="KW-0812">Transmembrane</keyword>
<keyword evidence="5 7" id="KW-1133">Transmembrane helix</keyword>
<dbReference type="Proteomes" id="UP000538566">
    <property type="component" value="Unassembled WGS sequence"/>
</dbReference>
<organism evidence="8 9">
    <name type="scientific">Novosphingobium taihuense</name>
    <dbReference type="NCBI Taxonomy" id="260085"/>
    <lineage>
        <taxon>Bacteria</taxon>
        <taxon>Pseudomonadati</taxon>
        <taxon>Pseudomonadota</taxon>
        <taxon>Alphaproteobacteria</taxon>
        <taxon>Sphingomonadales</taxon>
        <taxon>Sphingomonadaceae</taxon>
        <taxon>Novosphingobium</taxon>
    </lineage>
</organism>
<evidence type="ECO:0000313" key="8">
    <source>
        <dbReference type="EMBL" id="MBB4612263.1"/>
    </source>
</evidence>
<feature type="transmembrane region" description="Helical" evidence="7">
    <location>
        <begin position="409"/>
        <end position="427"/>
    </location>
</feature>
<dbReference type="Gene3D" id="1.20.1250.20">
    <property type="entry name" value="MFS general substrate transporter like domains"/>
    <property type="match status" value="1"/>
</dbReference>
<protein>
    <submittedName>
        <fullName evidence="8">MFS family permease</fullName>
    </submittedName>
</protein>
<dbReference type="AlphaFoldDB" id="A0A7W7A8A6"/>
<feature type="transmembrane region" description="Helical" evidence="7">
    <location>
        <begin position="86"/>
        <end position="108"/>
    </location>
</feature>
<dbReference type="GO" id="GO:0022857">
    <property type="term" value="F:transmembrane transporter activity"/>
    <property type="evidence" value="ECO:0007669"/>
    <property type="project" value="InterPro"/>
</dbReference>
<dbReference type="SUPFAM" id="SSF103473">
    <property type="entry name" value="MFS general substrate transporter"/>
    <property type="match status" value="1"/>
</dbReference>
<comment type="subcellular location">
    <subcellularLocation>
        <location evidence="1">Cell membrane</location>
        <topology evidence="1">Multi-pass membrane protein</topology>
    </subcellularLocation>
</comment>
<name>A0A7W7A8A6_9SPHN</name>
<evidence type="ECO:0000256" key="1">
    <source>
        <dbReference type="ARBA" id="ARBA00004651"/>
    </source>
</evidence>
<evidence type="ECO:0000256" key="3">
    <source>
        <dbReference type="ARBA" id="ARBA00022475"/>
    </source>
</evidence>
<dbReference type="EMBL" id="JACHOA010000001">
    <property type="protein sequence ID" value="MBB4612263.1"/>
    <property type="molecule type" value="Genomic_DNA"/>
</dbReference>
<feature type="transmembrane region" description="Helical" evidence="7">
    <location>
        <begin position="148"/>
        <end position="167"/>
    </location>
</feature>
<keyword evidence="6 7" id="KW-0472">Membrane</keyword>
<evidence type="ECO:0000256" key="5">
    <source>
        <dbReference type="ARBA" id="ARBA00022989"/>
    </source>
</evidence>
<dbReference type="Pfam" id="PF07690">
    <property type="entry name" value="MFS_1"/>
    <property type="match status" value="1"/>
</dbReference>
<feature type="transmembrane region" description="Helical" evidence="7">
    <location>
        <begin position="385"/>
        <end position="403"/>
    </location>
</feature>
<evidence type="ECO:0000313" key="9">
    <source>
        <dbReference type="Proteomes" id="UP000538566"/>
    </source>
</evidence>
<dbReference type="InterPro" id="IPR011701">
    <property type="entry name" value="MFS"/>
</dbReference>
<dbReference type="PANTHER" id="PTHR43266">
    <property type="entry name" value="MACROLIDE-EFFLUX PROTEIN"/>
    <property type="match status" value="1"/>
</dbReference>
<keyword evidence="9" id="KW-1185">Reference proteome</keyword>
<feature type="transmembrane region" description="Helical" evidence="7">
    <location>
        <begin position="173"/>
        <end position="193"/>
    </location>
</feature>
<evidence type="ECO:0000256" key="7">
    <source>
        <dbReference type="SAM" id="Phobius"/>
    </source>
</evidence>
<comment type="caution">
    <text evidence="8">The sequence shown here is derived from an EMBL/GenBank/DDBJ whole genome shotgun (WGS) entry which is preliminary data.</text>
</comment>
<feature type="transmembrane region" description="Helical" evidence="7">
    <location>
        <begin position="341"/>
        <end position="364"/>
    </location>
</feature>
<keyword evidence="3" id="KW-1003">Cell membrane</keyword>
<accession>A0A7W7A8A6</accession>
<feature type="transmembrane region" description="Helical" evidence="7">
    <location>
        <begin position="231"/>
        <end position="254"/>
    </location>
</feature>
<feature type="transmembrane region" description="Helical" evidence="7">
    <location>
        <begin position="114"/>
        <end position="136"/>
    </location>
</feature>
<proteinExistence type="predicted"/>
<dbReference type="RefSeq" id="WP_144901884.1">
    <property type="nucleotide sequence ID" value="NZ_JACHOA010000001.1"/>
</dbReference>
<keyword evidence="2" id="KW-0813">Transport</keyword>
<evidence type="ECO:0000256" key="6">
    <source>
        <dbReference type="ARBA" id="ARBA00023136"/>
    </source>
</evidence>
<evidence type="ECO:0000256" key="4">
    <source>
        <dbReference type="ARBA" id="ARBA00022692"/>
    </source>
</evidence>
<dbReference type="PANTHER" id="PTHR43266:SF2">
    <property type="entry name" value="MAJOR FACILITATOR SUPERFAMILY (MFS) PROFILE DOMAIN-CONTAINING PROTEIN"/>
    <property type="match status" value="1"/>
</dbReference>
<feature type="transmembrane region" description="Helical" evidence="7">
    <location>
        <begin position="301"/>
        <end position="321"/>
    </location>
</feature>
<reference evidence="8 9" key="1">
    <citation type="submission" date="2020-08" db="EMBL/GenBank/DDBJ databases">
        <title>Genomic Encyclopedia of Type Strains, Phase IV (KMG-IV): sequencing the most valuable type-strain genomes for metagenomic binning, comparative biology and taxonomic classification.</title>
        <authorList>
            <person name="Goeker M."/>
        </authorList>
    </citation>
    <scope>NUCLEOTIDE SEQUENCE [LARGE SCALE GENOMIC DNA]</scope>
    <source>
        <strain evidence="8 9">DSM 17507</strain>
    </source>
</reference>
<dbReference type="OrthoDB" id="9803968at2"/>